<dbReference type="Pfam" id="PF21230">
    <property type="entry name" value="Nakanori"/>
    <property type="match status" value="1"/>
</dbReference>
<dbReference type="PANTHER" id="PTHR36482">
    <property type="entry name" value="OSJNBA0024J22.15 PROTEIN"/>
    <property type="match status" value="1"/>
</dbReference>
<evidence type="ECO:0000313" key="4">
    <source>
        <dbReference type="Proteomes" id="UP000032304"/>
    </source>
</evidence>
<evidence type="ECO:0000313" key="2">
    <source>
        <dbReference type="EMBL" id="KJB71771.1"/>
    </source>
</evidence>
<dbReference type="AlphaFoldDB" id="A0A0D2UTY4"/>
<dbReference type="Proteomes" id="UP000593578">
    <property type="component" value="Unassembled WGS sequence"/>
</dbReference>
<evidence type="ECO:0000256" key="1">
    <source>
        <dbReference type="SAM" id="MobiDB-lite"/>
    </source>
</evidence>
<reference evidence="2 4" key="1">
    <citation type="journal article" date="2012" name="Nature">
        <title>Repeated polyploidization of Gossypium genomes and the evolution of spinnable cotton fibres.</title>
        <authorList>
            <person name="Paterson A.H."/>
            <person name="Wendel J.F."/>
            <person name="Gundlach H."/>
            <person name="Guo H."/>
            <person name="Jenkins J."/>
            <person name="Jin D."/>
            <person name="Llewellyn D."/>
            <person name="Showmaker K.C."/>
            <person name="Shu S."/>
            <person name="Udall J."/>
            <person name="Yoo M.J."/>
            <person name="Byers R."/>
            <person name="Chen W."/>
            <person name="Doron-Faigenboim A."/>
            <person name="Duke M.V."/>
            <person name="Gong L."/>
            <person name="Grimwood J."/>
            <person name="Grover C."/>
            <person name="Grupp K."/>
            <person name="Hu G."/>
            <person name="Lee T.H."/>
            <person name="Li J."/>
            <person name="Lin L."/>
            <person name="Liu T."/>
            <person name="Marler B.S."/>
            <person name="Page J.T."/>
            <person name="Roberts A.W."/>
            <person name="Romanel E."/>
            <person name="Sanders W.S."/>
            <person name="Szadkowski E."/>
            <person name="Tan X."/>
            <person name="Tang H."/>
            <person name="Xu C."/>
            <person name="Wang J."/>
            <person name="Wang Z."/>
            <person name="Zhang D."/>
            <person name="Zhang L."/>
            <person name="Ashrafi H."/>
            <person name="Bedon F."/>
            <person name="Bowers J.E."/>
            <person name="Brubaker C.L."/>
            <person name="Chee P.W."/>
            <person name="Das S."/>
            <person name="Gingle A.R."/>
            <person name="Haigler C.H."/>
            <person name="Harker D."/>
            <person name="Hoffmann L.V."/>
            <person name="Hovav R."/>
            <person name="Jones D.C."/>
            <person name="Lemke C."/>
            <person name="Mansoor S."/>
            <person name="ur Rahman M."/>
            <person name="Rainville L.N."/>
            <person name="Rambani A."/>
            <person name="Reddy U.K."/>
            <person name="Rong J.K."/>
            <person name="Saranga Y."/>
            <person name="Scheffler B.E."/>
            <person name="Scheffler J.A."/>
            <person name="Stelly D.M."/>
            <person name="Triplett B.A."/>
            <person name="Van Deynze A."/>
            <person name="Vaslin M.F."/>
            <person name="Waghmare V.N."/>
            <person name="Walford S.A."/>
            <person name="Wright R.J."/>
            <person name="Zaki E.A."/>
            <person name="Zhang T."/>
            <person name="Dennis E.S."/>
            <person name="Mayer K.F."/>
            <person name="Peterson D.G."/>
            <person name="Rokhsar D.S."/>
            <person name="Wang X."/>
            <person name="Schmutz J."/>
        </authorList>
    </citation>
    <scope>NUCLEOTIDE SEQUENCE [LARGE SCALE GENOMIC DNA]</scope>
</reference>
<sequence length="252" mass="28349">MAEENVFGKPITEADNTASEKPITESEEDNVLDEAALELTLSEARSGSNLFGTVIDQAFVMGIPEYANRARLDRSVVAMQWKDRGGNYTAAVDYVREVKRRWGNGVSTLCVLYNGTGERLTYHTDNDWWGNIYLPYPQIIENGQWACFFHVKRTAAASGSMGAVVYRGKNKEGEDTDWLVAWDNPWNTLRFTNQAYAEINQAGHYDRIDWEALGRTISSAGRQHRAAWRGCVAQVQTEIDTSPLWEGVLSLE</sequence>
<organism evidence="2 4">
    <name type="scientific">Gossypium raimondii</name>
    <name type="common">Peruvian cotton</name>
    <name type="synonym">Gossypium klotzschianum subsp. raimondii</name>
    <dbReference type="NCBI Taxonomy" id="29730"/>
    <lineage>
        <taxon>Eukaryota</taxon>
        <taxon>Viridiplantae</taxon>
        <taxon>Streptophyta</taxon>
        <taxon>Embryophyta</taxon>
        <taxon>Tracheophyta</taxon>
        <taxon>Spermatophyta</taxon>
        <taxon>Magnoliopsida</taxon>
        <taxon>eudicotyledons</taxon>
        <taxon>Gunneridae</taxon>
        <taxon>Pentapetalae</taxon>
        <taxon>rosids</taxon>
        <taxon>malvids</taxon>
        <taxon>Malvales</taxon>
        <taxon>Malvaceae</taxon>
        <taxon>Malvoideae</taxon>
        <taxon>Gossypium</taxon>
    </lineage>
</organism>
<dbReference type="Proteomes" id="UP000032304">
    <property type="component" value="Chromosome 11"/>
</dbReference>
<dbReference type="Gramene" id="KJB71771">
    <property type="protein sequence ID" value="KJB71771"/>
    <property type="gene ID" value="B456_011G141300"/>
</dbReference>
<dbReference type="EMBL" id="CM001750">
    <property type="protein sequence ID" value="KJB71771.1"/>
    <property type="molecule type" value="Genomic_DNA"/>
</dbReference>
<name>A0A0D2UTY4_GOSRA</name>
<dbReference type="STRING" id="29730.A0A0D2UTY4"/>
<dbReference type="InterPro" id="IPR053085">
    <property type="entry name" value="Jasmonate-induced_protein"/>
</dbReference>
<keyword evidence="4" id="KW-1185">Reference proteome</keyword>
<evidence type="ECO:0008006" key="6">
    <source>
        <dbReference type="Google" id="ProtNLM"/>
    </source>
</evidence>
<accession>A0A0D2UTY4</accession>
<protein>
    <recommendedName>
        <fullName evidence="6">23 kDa jasmonate-induced protein-like</fullName>
    </recommendedName>
</protein>
<proteinExistence type="predicted"/>
<evidence type="ECO:0000313" key="3">
    <source>
        <dbReference type="EMBL" id="MBA0599758.1"/>
    </source>
</evidence>
<dbReference type="eggNOG" id="ENOG502S22X">
    <property type="taxonomic scope" value="Eukaryota"/>
</dbReference>
<dbReference type="KEGG" id="gra:105778373"/>
<dbReference type="EMBL" id="JABEZZ010000011">
    <property type="protein sequence ID" value="MBA0599758.1"/>
    <property type="molecule type" value="Genomic_DNA"/>
</dbReference>
<dbReference type="OMA" id="DECNGCK"/>
<dbReference type="OrthoDB" id="2617878at2759"/>
<dbReference type="InterPro" id="IPR049065">
    <property type="entry name" value="Nakanori"/>
</dbReference>
<gene>
    <name evidence="2" type="ORF">B456_011G141300</name>
    <name evidence="3" type="ORF">Gorai_005964</name>
</gene>
<dbReference type="SMR" id="A0A0D2UTY4"/>
<dbReference type="PANTHER" id="PTHR36482:SF5">
    <property type="entry name" value="23 KDA JASMONATE-INDUCED PROTEIN-LIKE"/>
    <property type="match status" value="1"/>
</dbReference>
<feature type="region of interest" description="Disordered" evidence="1">
    <location>
        <begin position="1"/>
        <end position="25"/>
    </location>
</feature>
<dbReference type="Gene3D" id="2.60.270.50">
    <property type="match status" value="1"/>
</dbReference>
<reference evidence="3 5" key="2">
    <citation type="journal article" date="2019" name="Genome Biol. Evol.">
        <title>Insights into the evolution of the New World diploid cottons (Gossypium, subgenus Houzingenia) based on genome sequencing.</title>
        <authorList>
            <person name="Grover C.E."/>
            <person name="Arick M.A. 2nd"/>
            <person name="Thrash A."/>
            <person name="Conover J.L."/>
            <person name="Sanders W.S."/>
            <person name="Peterson D.G."/>
            <person name="Frelichowski J.E."/>
            <person name="Scheffler J.A."/>
            <person name="Scheffler B.E."/>
            <person name="Wendel J.F."/>
        </authorList>
    </citation>
    <scope>NUCLEOTIDE SEQUENCE [LARGE SCALE GENOMIC DNA]</scope>
    <source>
        <strain evidence="3">8</strain>
        <tissue evidence="3">Leaf</tissue>
    </source>
</reference>
<reference evidence="3" key="3">
    <citation type="submission" date="2020-04" db="EMBL/GenBank/DDBJ databases">
        <authorList>
            <person name="Grover C.E."/>
            <person name="Arick M.A. II"/>
            <person name="Thrash A."/>
            <person name="Conover J.L."/>
            <person name="Sanders W.S."/>
            <person name="Peterson D.G."/>
            <person name="Scheffler J.A."/>
            <person name="Scheffler B.E."/>
            <person name="Wendel J.F."/>
        </authorList>
    </citation>
    <scope>NUCLEOTIDE SEQUENCE</scope>
    <source>
        <strain evidence="3">8</strain>
        <tissue evidence="3">Leaf</tissue>
    </source>
</reference>
<evidence type="ECO:0000313" key="5">
    <source>
        <dbReference type="Proteomes" id="UP000593578"/>
    </source>
</evidence>